<keyword evidence="13" id="KW-1185">Reference proteome</keyword>
<proteinExistence type="inferred from homology"/>
<dbReference type="Proteomes" id="UP000285301">
    <property type="component" value="Unassembled WGS sequence"/>
</dbReference>
<dbReference type="InterPro" id="IPR003599">
    <property type="entry name" value="Ig_sub"/>
</dbReference>
<dbReference type="Pfam" id="PF25609">
    <property type="entry name" value="Unc5_NetrinR_N"/>
    <property type="match status" value="1"/>
</dbReference>
<dbReference type="InterPro" id="IPR007110">
    <property type="entry name" value="Ig-like_dom"/>
</dbReference>
<keyword evidence="3" id="KW-0217">Developmental protein</keyword>
<accession>A0A443RE57</accession>
<evidence type="ECO:0000256" key="3">
    <source>
        <dbReference type="ARBA" id="ARBA00022473"/>
    </source>
</evidence>
<dbReference type="SUPFAM" id="SSF48726">
    <property type="entry name" value="Immunoglobulin"/>
    <property type="match status" value="1"/>
</dbReference>
<sequence length="308" mass="34466">MRTKFENSSSLLFHYLEIIFASLTLLATHNRSLFVHAANAGSHRFLEQPTDAYIVHKGSTIIGCSVENSIEAWFDCNSNSPFKDRQKVYRRDQRLPTTIEVHLQINRSDVDTFADASSEDFQCWCVSKSTSNELIQSRKASIRLAYIRKKFLVDPESTSALLGSSAKFACLPDGFPAPRVLWFRKSSDNFYDRKLDCQNNDEPDLDLSAKCIVSQNGGLIINNVTYADEGRYFCKAGNIAGTHPSESAQLSVTTFSESTTPVISVNQMKTRIEQKSGSSVPFPTSFLVVPQMMQTMANFAKFGASQYQ</sequence>
<dbReference type="InterPro" id="IPR051170">
    <property type="entry name" value="Neural/epithelial_adhesion"/>
</dbReference>
<keyword evidence="7" id="KW-1015">Disulfide bond</keyword>
<protein>
    <recommendedName>
        <fullName evidence="11">Ig-like domain-containing protein</fullName>
    </recommendedName>
</protein>
<organism evidence="12 13">
    <name type="scientific">Dinothrombium tinctorium</name>
    <dbReference type="NCBI Taxonomy" id="1965070"/>
    <lineage>
        <taxon>Eukaryota</taxon>
        <taxon>Metazoa</taxon>
        <taxon>Ecdysozoa</taxon>
        <taxon>Arthropoda</taxon>
        <taxon>Chelicerata</taxon>
        <taxon>Arachnida</taxon>
        <taxon>Acari</taxon>
        <taxon>Acariformes</taxon>
        <taxon>Trombidiformes</taxon>
        <taxon>Prostigmata</taxon>
        <taxon>Anystina</taxon>
        <taxon>Parasitengona</taxon>
        <taxon>Trombidioidea</taxon>
        <taxon>Trombidiidae</taxon>
        <taxon>Dinothrombium</taxon>
    </lineage>
</organism>
<dbReference type="SMART" id="SM00408">
    <property type="entry name" value="IGc2"/>
    <property type="match status" value="1"/>
</dbReference>
<keyword evidence="5" id="KW-0677">Repeat</keyword>
<dbReference type="Gene3D" id="2.60.40.10">
    <property type="entry name" value="Immunoglobulins"/>
    <property type="match status" value="2"/>
</dbReference>
<evidence type="ECO:0000256" key="8">
    <source>
        <dbReference type="ARBA" id="ARBA00023170"/>
    </source>
</evidence>
<dbReference type="OrthoDB" id="5973910at2759"/>
<evidence type="ECO:0000256" key="10">
    <source>
        <dbReference type="ARBA" id="ARBA00023319"/>
    </source>
</evidence>
<keyword evidence="4" id="KW-0732">Signal</keyword>
<dbReference type="SMART" id="SM00409">
    <property type="entry name" value="IG"/>
    <property type="match status" value="1"/>
</dbReference>
<reference evidence="12 13" key="1">
    <citation type="journal article" date="2018" name="Gigascience">
        <title>Genomes of trombidid mites reveal novel predicted allergens and laterally-transferred genes associated with secondary metabolism.</title>
        <authorList>
            <person name="Dong X."/>
            <person name="Chaisiri K."/>
            <person name="Xia D."/>
            <person name="Armstrong S.D."/>
            <person name="Fang Y."/>
            <person name="Donnelly M.J."/>
            <person name="Kadowaki T."/>
            <person name="McGarry J.W."/>
            <person name="Darby A.C."/>
            <person name="Makepeace B.L."/>
        </authorList>
    </citation>
    <scope>NUCLEOTIDE SEQUENCE [LARGE SCALE GENOMIC DNA]</scope>
    <source>
        <strain evidence="12">UoL-WK</strain>
    </source>
</reference>
<dbReference type="PANTHER" id="PTHR12231:SF253">
    <property type="entry name" value="DPR-INTERACTING PROTEIN ETA, ISOFORM B-RELATED"/>
    <property type="match status" value="1"/>
</dbReference>
<keyword evidence="10" id="KW-0393">Immunoglobulin domain</keyword>
<dbReference type="PROSITE" id="PS50835">
    <property type="entry name" value="IG_LIKE"/>
    <property type="match status" value="1"/>
</dbReference>
<dbReference type="InterPro" id="IPR003598">
    <property type="entry name" value="Ig_sub2"/>
</dbReference>
<dbReference type="PANTHER" id="PTHR12231">
    <property type="entry name" value="CTX-RELATED TYPE I TRANSMEMBRANE PROTEIN"/>
    <property type="match status" value="1"/>
</dbReference>
<dbReference type="InterPro" id="IPR057755">
    <property type="entry name" value="UNC5A-D-like_N"/>
</dbReference>
<evidence type="ECO:0000256" key="5">
    <source>
        <dbReference type="ARBA" id="ARBA00022737"/>
    </source>
</evidence>
<evidence type="ECO:0000259" key="11">
    <source>
        <dbReference type="PROSITE" id="PS50835"/>
    </source>
</evidence>
<evidence type="ECO:0000256" key="7">
    <source>
        <dbReference type="ARBA" id="ARBA00023157"/>
    </source>
</evidence>
<dbReference type="STRING" id="1965070.A0A443RE57"/>
<keyword evidence="9" id="KW-0325">Glycoprotein</keyword>
<keyword evidence="6" id="KW-0472">Membrane</keyword>
<dbReference type="InterPro" id="IPR036179">
    <property type="entry name" value="Ig-like_dom_sf"/>
</dbReference>
<evidence type="ECO:0000256" key="9">
    <source>
        <dbReference type="ARBA" id="ARBA00023180"/>
    </source>
</evidence>
<comment type="similarity">
    <text evidence="2">Belongs to the unc-5 family.</text>
</comment>
<evidence type="ECO:0000256" key="2">
    <source>
        <dbReference type="ARBA" id="ARBA00009844"/>
    </source>
</evidence>
<dbReference type="AlphaFoldDB" id="A0A443RE57"/>
<name>A0A443RE57_9ACAR</name>
<dbReference type="EMBL" id="NCKU01000947">
    <property type="protein sequence ID" value="RWS13565.1"/>
    <property type="molecule type" value="Genomic_DNA"/>
</dbReference>
<dbReference type="InterPro" id="IPR013783">
    <property type="entry name" value="Ig-like_fold"/>
</dbReference>
<evidence type="ECO:0000313" key="13">
    <source>
        <dbReference type="Proteomes" id="UP000285301"/>
    </source>
</evidence>
<evidence type="ECO:0000313" key="12">
    <source>
        <dbReference type="EMBL" id="RWS13565.1"/>
    </source>
</evidence>
<evidence type="ECO:0000256" key="4">
    <source>
        <dbReference type="ARBA" id="ARBA00022729"/>
    </source>
</evidence>
<dbReference type="Pfam" id="PF13927">
    <property type="entry name" value="Ig_3"/>
    <property type="match status" value="1"/>
</dbReference>
<evidence type="ECO:0000256" key="6">
    <source>
        <dbReference type="ARBA" id="ARBA00023136"/>
    </source>
</evidence>
<comment type="caution">
    <text evidence="12">The sequence shown here is derived from an EMBL/GenBank/DDBJ whole genome shotgun (WGS) entry which is preliminary data.</text>
</comment>
<keyword evidence="8" id="KW-0675">Receptor</keyword>
<gene>
    <name evidence="12" type="ORF">B4U79_17963</name>
</gene>
<evidence type="ECO:0000256" key="1">
    <source>
        <dbReference type="ARBA" id="ARBA00004479"/>
    </source>
</evidence>
<comment type="subcellular location">
    <subcellularLocation>
        <location evidence="1">Membrane</location>
        <topology evidence="1">Single-pass type I membrane protein</topology>
    </subcellularLocation>
</comment>
<feature type="domain" description="Ig-like" evidence="11">
    <location>
        <begin position="149"/>
        <end position="251"/>
    </location>
</feature>